<evidence type="ECO:0000256" key="1">
    <source>
        <dbReference type="SAM" id="MobiDB-lite"/>
    </source>
</evidence>
<dbReference type="WBParaSite" id="MBELARI_LOCUS18335">
    <property type="protein sequence ID" value="MBELARI_LOCUS18335"/>
    <property type="gene ID" value="MBELARI_LOCUS18335"/>
</dbReference>
<name>A0AAF3EVV8_9BILA</name>
<dbReference type="PANTHER" id="PTHR46576:SF1">
    <property type="entry name" value="BROMO ADJACENT HOMOLOGY DOMAIN-CONTAINING 1 PROTEIN"/>
    <property type="match status" value="1"/>
</dbReference>
<dbReference type="GO" id="GO:0005677">
    <property type="term" value="C:chromatin silencing complex"/>
    <property type="evidence" value="ECO:0007669"/>
    <property type="project" value="TreeGrafter"/>
</dbReference>
<dbReference type="Pfam" id="PF01426">
    <property type="entry name" value="BAH"/>
    <property type="match status" value="1"/>
</dbReference>
<protein>
    <recommendedName>
        <fullName evidence="2">BAH domain-containing protein</fullName>
    </recommendedName>
</protein>
<dbReference type="PANTHER" id="PTHR46576">
    <property type="entry name" value="BROMO ADJACENT HOMOLOGY DOMAIN-CONTAINING 1 PROTEIN"/>
    <property type="match status" value="1"/>
</dbReference>
<dbReference type="GO" id="GO:0000976">
    <property type="term" value="F:transcription cis-regulatory region binding"/>
    <property type="evidence" value="ECO:0007669"/>
    <property type="project" value="TreeGrafter"/>
</dbReference>
<proteinExistence type="predicted"/>
<dbReference type="Proteomes" id="UP000887575">
    <property type="component" value="Unassembled WGS sequence"/>
</dbReference>
<dbReference type="AlphaFoldDB" id="A0AAF3EVV8"/>
<dbReference type="GO" id="GO:0003682">
    <property type="term" value="F:chromatin binding"/>
    <property type="evidence" value="ECO:0007669"/>
    <property type="project" value="InterPro"/>
</dbReference>
<dbReference type="InterPro" id="IPR043151">
    <property type="entry name" value="BAH_sf"/>
</dbReference>
<evidence type="ECO:0000313" key="4">
    <source>
        <dbReference type="WBParaSite" id="MBELARI_LOCUS18335"/>
    </source>
</evidence>
<organism evidence="3 4">
    <name type="scientific">Mesorhabditis belari</name>
    <dbReference type="NCBI Taxonomy" id="2138241"/>
    <lineage>
        <taxon>Eukaryota</taxon>
        <taxon>Metazoa</taxon>
        <taxon>Ecdysozoa</taxon>
        <taxon>Nematoda</taxon>
        <taxon>Chromadorea</taxon>
        <taxon>Rhabditida</taxon>
        <taxon>Rhabditina</taxon>
        <taxon>Rhabditomorpha</taxon>
        <taxon>Rhabditoidea</taxon>
        <taxon>Rhabditidae</taxon>
        <taxon>Mesorhabditinae</taxon>
        <taxon>Mesorhabditis</taxon>
    </lineage>
</organism>
<feature type="compositionally biased region" description="Basic and acidic residues" evidence="1">
    <location>
        <begin position="293"/>
        <end position="303"/>
    </location>
</feature>
<dbReference type="Gene3D" id="2.30.30.490">
    <property type="match status" value="1"/>
</dbReference>
<evidence type="ECO:0000313" key="3">
    <source>
        <dbReference type="Proteomes" id="UP000887575"/>
    </source>
</evidence>
<feature type="compositionally biased region" description="Basic and acidic residues" evidence="1">
    <location>
        <begin position="317"/>
        <end position="330"/>
    </location>
</feature>
<dbReference type="GO" id="GO:0045892">
    <property type="term" value="P:negative regulation of DNA-templated transcription"/>
    <property type="evidence" value="ECO:0007669"/>
    <property type="project" value="TreeGrafter"/>
</dbReference>
<dbReference type="GO" id="GO:0031507">
    <property type="term" value="P:heterochromatin formation"/>
    <property type="evidence" value="ECO:0007669"/>
    <property type="project" value="TreeGrafter"/>
</dbReference>
<accession>A0AAF3EVV8</accession>
<feature type="compositionally biased region" description="Polar residues" evidence="1">
    <location>
        <begin position="331"/>
        <end position="344"/>
    </location>
</feature>
<evidence type="ECO:0000259" key="2">
    <source>
        <dbReference type="PROSITE" id="PS51038"/>
    </source>
</evidence>
<feature type="region of interest" description="Disordered" evidence="1">
    <location>
        <begin position="254"/>
        <end position="347"/>
    </location>
</feature>
<dbReference type="InterPro" id="IPR053032">
    <property type="entry name" value="BAH_domain-containing"/>
</dbReference>
<sequence>MFERNCGILQSTLQCLQLDNLFEFDASKVVKKANINHNKKTRPTARVKPMRKSNFSIDFLLSPIKKEDDEKLDLKKELKIDTTLDQPSCLDTPTSSNGETKAAINFEVPIIVENQEDGKKSGLLTTKKVMASCPNNLAQNSHPPIDRVKITHANFTQLAMSSDFDAEPSTSTFIYNIDCLPDFERNTDTPNSQDSQATIAAICYEEGTPTDFNDFLLAPSSSSIPLKVEFDDRNTETESDRCESVSMRVDEEQIEIPRGNNQNGEMRGPLPPLKIRIPPELFPKGKAMKRPRSSIDLKSESRKNTNQSHGGKRQKRQSSDDLRATSDKENTLFTNRKNSAQKTQKAIAKKPLKEITKTKAIKPKTTLGKSKKVKAVKDEYLPWSVLGEPIRKRVHLKNNVMPVFRQCYSAAVHRCGIRLIPGDTISINVGNEEEANFAKIVNIYKEQDEAPIFASVIWYYRASHIENKPLDVHEKEIFASRHIDSIDLTSVNELVHVLSFNEYCRFMTMKRIKSMPEHLRPKSLMQMDRYEQSDYPRLDKMPNEETPMETIYFCRRTYDFGGKRILGETRSRQNRK</sequence>
<dbReference type="InterPro" id="IPR001025">
    <property type="entry name" value="BAH_dom"/>
</dbReference>
<dbReference type="CDD" id="cd04370">
    <property type="entry name" value="BAH"/>
    <property type="match status" value="1"/>
</dbReference>
<dbReference type="PROSITE" id="PS51038">
    <property type="entry name" value="BAH"/>
    <property type="match status" value="1"/>
</dbReference>
<reference evidence="4" key="1">
    <citation type="submission" date="2024-02" db="UniProtKB">
        <authorList>
            <consortium name="WormBaseParasite"/>
        </authorList>
    </citation>
    <scope>IDENTIFICATION</scope>
</reference>
<feature type="domain" description="BAH" evidence="2">
    <location>
        <begin position="417"/>
        <end position="569"/>
    </location>
</feature>
<keyword evidence="3" id="KW-1185">Reference proteome</keyword>